<sequence length="316" mass="35202">MDTSVFTHWHRAGHGEILRRLSPSGRVILIPDAVNAEVELARERYSGIPAIAECEWTELVVLDSDEGAVQLAIQSDMGAETAAEHAGEAAVIAYAQAHSCTAIIDEREALSQAVERMVEARDSMWIATEALHVLDDIDRGDAERVVDDLLATGMWLPVKSGASLVAWAYREGYMDRKLTWKRERVVAGQSGRRRSIDDGSEETDEEQKLRNESRKILGLPELRVAGTCVRVPVFTGHTLSINAEFERDITPAQGRRAQHDPDRGAAGQVTRPRRDRRPLRFPRPPRGPRPHRQERSVHPPLGRCVRNALGVEGRGR</sequence>
<evidence type="ECO:0000259" key="8">
    <source>
        <dbReference type="Pfam" id="PF02774"/>
    </source>
</evidence>
<gene>
    <name evidence="9" type="ORF">GCM10009831_19340</name>
</gene>
<organism evidence="9 10">
    <name type="scientific">Dietzia cercidiphylli</name>
    <dbReference type="NCBI Taxonomy" id="498199"/>
    <lineage>
        <taxon>Bacteria</taxon>
        <taxon>Bacillati</taxon>
        <taxon>Actinomycetota</taxon>
        <taxon>Actinomycetes</taxon>
        <taxon>Mycobacteriales</taxon>
        <taxon>Dietziaceae</taxon>
        <taxon>Dietzia</taxon>
    </lineage>
</organism>
<comment type="caution">
    <text evidence="9">The sequence shown here is derived from an EMBL/GenBank/DDBJ whole genome shotgun (WGS) entry which is preliminary data.</text>
</comment>
<feature type="region of interest" description="Disordered" evidence="7">
    <location>
        <begin position="189"/>
        <end position="210"/>
    </location>
</feature>
<evidence type="ECO:0000256" key="4">
    <source>
        <dbReference type="ARBA" id="ARBA00023002"/>
    </source>
</evidence>
<name>A0ABN2IQM0_9ACTN</name>
<dbReference type="Proteomes" id="UP001500383">
    <property type="component" value="Unassembled WGS sequence"/>
</dbReference>
<evidence type="ECO:0000256" key="7">
    <source>
        <dbReference type="SAM" id="MobiDB-lite"/>
    </source>
</evidence>
<protein>
    <recommendedName>
        <fullName evidence="8">Semialdehyde dehydrogenase dimerisation domain-containing protein</fullName>
    </recommendedName>
</protein>
<dbReference type="PROSITE" id="PS01103">
    <property type="entry name" value="ASD"/>
    <property type="match status" value="1"/>
</dbReference>
<dbReference type="PANTHER" id="PTHR46278:SF2">
    <property type="entry name" value="ASPARTATE-SEMIALDEHYDE DEHYDROGENASE"/>
    <property type="match status" value="1"/>
</dbReference>
<evidence type="ECO:0000256" key="5">
    <source>
        <dbReference type="ARBA" id="ARBA00023167"/>
    </source>
</evidence>
<dbReference type="InterPro" id="IPR000319">
    <property type="entry name" value="Asp-semialdehyde_DH_CS"/>
</dbReference>
<evidence type="ECO:0000256" key="3">
    <source>
        <dbReference type="ARBA" id="ARBA00022857"/>
    </source>
</evidence>
<dbReference type="InterPro" id="IPR021799">
    <property type="entry name" value="PIN-like_prokaryotic"/>
</dbReference>
<comment type="similarity">
    <text evidence="1">Belongs to the aspartate-semialdehyde dehydrogenase family.</text>
</comment>
<proteinExistence type="inferred from homology"/>
<accession>A0ABN2IQM0</accession>
<dbReference type="Gene3D" id="3.30.360.10">
    <property type="entry name" value="Dihydrodipicolinate Reductase, domain 2"/>
    <property type="match status" value="1"/>
</dbReference>
<keyword evidence="3" id="KW-0521">NADP</keyword>
<dbReference type="SUPFAM" id="SSF55347">
    <property type="entry name" value="Glyceraldehyde-3-phosphate dehydrogenase-like, C-terminal domain"/>
    <property type="match status" value="1"/>
</dbReference>
<keyword evidence="2" id="KW-0028">Amino-acid biosynthesis</keyword>
<feature type="compositionally biased region" description="Basic residues" evidence="7">
    <location>
        <begin position="271"/>
        <end position="280"/>
    </location>
</feature>
<keyword evidence="5" id="KW-0486">Methionine biosynthesis</keyword>
<keyword evidence="4" id="KW-0560">Oxidoreductase</keyword>
<evidence type="ECO:0000256" key="1">
    <source>
        <dbReference type="ARBA" id="ARBA00010584"/>
    </source>
</evidence>
<comment type="pathway">
    <text evidence="6">Amino-acid biosynthesis.</text>
</comment>
<evidence type="ECO:0000313" key="9">
    <source>
        <dbReference type="EMBL" id="GAA1709812.1"/>
    </source>
</evidence>
<evidence type="ECO:0000313" key="10">
    <source>
        <dbReference type="Proteomes" id="UP001500383"/>
    </source>
</evidence>
<dbReference type="InterPro" id="IPR012280">
    <property type="entry name" value="Semialdhyde_DH_dimer_dom"/>
</dbReference>
<dbReference type="EMBL" id="BAAAQG010000008">
    <property type="protein sequence ID" value="GAA1709812.1"/>
    <property type="molecule type" value="Genomic_DNA"/>
</dbReference>
<dbReference type="PANTHER" id="PTHR46278">
    <property type="entry name" value="DEHYDROGENASE, PUTATIVE-RELATED"/>
    <property type="match status" value="1"/>
</dbReference>
<evidence type="ECO:0000256" key="6">
    <source>
        <dbReference type="ARBA" id="ARBA00029440"/>
    </source>
</evidence>
<feature type="domain" description="Semialdehyde dehydrogenase dimerisation" evidence="8">
    <location>
        <begin position="197"/>
        <end position="252"/>
    </location>
</feature>
<evidence type="ECO:0000256" key="2">
    <source>
        <dbReference type="ARBA" id="ARBA00022605"/>
    </source>
</evidence>
<dbReference type="Pfam" id="PF02774">
    <property type="entry name" value="Semialdhyde_dhC"/>
    <property type="match status" value="1"/>
</dbReference>
<feature type="region of interest" description="Disordered" evidence="7">
    <location>
        <begin position="252"/>
        <end position="316"/>
    </location>
</feature>
<dbReference type="RefSeq" id="WP_344392002.1">
    <property type="nucleotide sequence ID" value="NZ_BAAAQG010000008.1"/>
</dbReference>
<dbReference type="Pfam" id="PF11848">
    <property type="entry name" value="DUF3368"/>
    <property type="match status" value="1"/>
</dbReference>
<keyword evidence="10" id="KW-1185">Reference proteome</keyword>
<reference evidence="9 10" key="1">
    <citation type="journal article" date="2019" name="Int. J. Syst. Evol. Microbiol.">
        <title>The Global Catalogue of Microorganisms (GCM) 10K type strain sequencing project: providing services to taxonomists for standard genome sequencing and annotation.</title>
        <authorList>
            <consortium name="The Broad Institute Genomics Platform"/>
            <consortium name="The Broad Institute Genome Sequencing Center for Infectious Disease"/>
            <person name="Wu L."/>
            <person name="Ma J."/>
        </authorList>
    </citation>
    <scope>NUCLEOTIDE SEQUENCE [LARGE SCALE GENOMIC DNA]</scope>
    <source>
        <strain evidence="9 10">JCM 16002</strain>
    </source>
</reference>